<comment type="caution">
    <text evidence="2">The sequence shown here is derived from an EMBL/GenBank/DDBJ whole genome shotgun (WGS) entry which is preliminary data.</text>
</comment>
<feature type="non-terminal residue" evidence="2">
    <location>
        <position position="1"/>
    </location>
</feature>
<reference evidence="2" key="1">
    <citation type="journal article" date="2014" name="Front. Microbiol.">
        <title>High frequency of phylogenetically diverse reductive dehalogenase-homologous genes in deep subseafloor sedimentary metagenomes.</title>
        <authorList>
            <person name="Kawai M."/>
            <person name="Futagami T."/>
            <person name="Toyoda A."/>
            <person name="Takaki Y."/>
            <person name="Nishi S."/>
            <person name="Hori S."/>
            <person name="Arai W."/>
            <person name="Tsubouchi T."/>
            <person name="Morono Y."/>
            <person name="Uchiyama I."/>
            <person name="Ito T."/>
            <person name="Fujiyama A."/>
            <person name="Inagaki F."/>
            <person name="Takami H."/>
        </authorList>
    </citation>
    <scope>NUCLEOTIDE SEQUENCE</scope>
    <source>
        <strain evidence="2">Expedition CK06-06</strain>
    </source>
</reference>
<keyword evidence="1" id="KW-0472">Membrane</keyword>
<feature type="transmembrane region" description="Helical" evidence="1">
    <location>
        <begin position="40"/>
        <end position="60"/>
    </location>
</feature>
<gene>
    <name evidence="2" type="ORF">S06H3_49129</name>
</gene>
<dbReference type="SUPFAM" id="SSF103473">
    <property type="entry name" value="MFS general substrate transporter"/>
    <property type="match status" value="1"/>
</dbReference>
<name>X1MPZ7_9ZZZZ</name>
<dbReference type="EMBL" id="BARV01031003">
    <property type="protein sequence ID" value="GAI33398.1"/>
    <property type="molecule type" value="Genomic_DNA"/>
</dbReference>
<dbReference type="AlphaFoldDB" id="X1MPZ7"/>
<dbReference type="InterPro" id="IPR036259">
    <property type="entry name" value="MFS_trans_sf"/>
</dbReference>
<evidence type="ECO:0000313" key="2">
    <source>
        <dbReference type="EMBL" id="GAI33398.1"/>
    </source>
</evidence>
<evidence type="ECO:0000256" key="1">
    <source>
        <dbReference type="SAM" id="Phobius"/>
    </source>
</evidence>
<accession>X1MPZ7</accession>
<proteinExistence type="predicted"/>
<feature type="transmembrane region" description="Helical" evidence="1">
    <location>
        <begin position="12"/>
        <end position="34"/>
    </location>
</feature>
<organism evidence="2">
    <name type="scientific">marine sediment metagenome</name>
    <dbReference type="NCBI Taxonomy" id="412755"/>
    <lineage>
        <taxon>unclassified sequences</taxon>
        <taxon>metagenomes</taxon>
        <taxon>ecological metagenomes</taxon>
    </lineage>
</organism>
<protein>
    <recommendedName>
        <fullName evidence="3">Major facilitator superfamily (MFS) profile domain-containing protein</fullName>
    </recommendedName>
</protein>
<evidence type="ECO:0008006" key="3">
    <source>
        <dbReference type="Google" id="ProtNLM"/>
    </source>
</evidence>
<keyword evidence="1" id="KW-1133">Transmembrane helix</keyword>
<keyword evidence="1" id="KW-0812">Transmembrane</keyword>
<sequence length="104" mass="10799">LFPTRSRVSAMAIAQNIGTAVTALLPALFATVAPPGSTDIPLTIGAITLAVTIVAALAALSARETHRIRMSELGEPNAAPMDKQDYDRLRAEAMGETKVARAAA</sequence>